<organism evidence="1 2">
    <name type="scientific">Aeoliella straminimaris</name>
    <dbReference type="NCBI Taxonomy" id="2954799"/>
    <lineage>
        <taxon>Bacteria</taxon>
        <taxon>Pseudomonadati</taxon>
        <taxon>Planctomycetota</taxon>
        <taxon>Planctomycetia</taxon>
        <taxon>Pirellulales</taxon>
        <taxon>Lacipirellulaceae</taxon>
        <taxon>Aeoliella</taxon>
    </lineage>
</organism>
<dbReference type="InterPro" id="IPR001227">
    <property type="entry name" value="Ac_transferase_dom_sf"/>
</dbReference>
<dbReference type="EMBL" id="JAMXLR010000036">
    <property type="protein sequence ID" value="MCO6044534.1"/>
    <property type="molecule type" value="Genomic_DNA"/>
</dbReference>
<comment type="caution">
    <text evidence="1">The sequence shown here is derived from an EMBL/GenBank/DDBJ whole genome shotgun (WGS) entry which is preliminary data.</text>
</comment>
<dbReference type="RefSeq" id="WP_252852642.1">
    <property type="nucleotide sequence ID" value="NZ_JAMXLR010000036.1"/>
</dbReference>
<dbReference type="SUPFAM" id="SSF52151">
    <property type="entry name" value="FabD/lysophospholipase-like"/>
    <property type="match status" value="1"/>
</dbReference>
<dbReference type="Gene3D" id="3.40.366.10">
    <property type="entry name" value="Malonyl-Coenzyme A Acyl Carrier Protein, domain 2"/>
    <property type="match status" value="1"/>
</dbReference>
<sequence length="388" mass="43141">MATEPLTPTEQLRLQLPRAAFAFRGYNITNLGRTPELWQVEAYRPILQRWLELGSDVCHRAHGQRTDLVARIVGKLEADLEHYAEAVAMIMAVELAQLDMLAEVHGVEYGQASLAYGYSLGELTATAANHMVSAAEAMQVPVTLANDCAILAHDTKMGILFSRTEAISEMNVIHLCEDITAEQKGVIGISAVLSPNTYLVLGQHDSLARLKSRMHDVLPETVLLKRDSNLWPPMHTPIVRQRHIPDRASVLMEAMSPEPGLDTPVVFSLATGDTSYGKEPAREVLRRWVDHPQRLWDAVAYTLKEDIKLVIHVGPGPNVIPATFQRLSENVCQQLARMSLGGISMRAVSNLVNRRWLANMLPQRASLLRAPNVEHVCLEDWLLENAPN</sequence>
<evidence type="ECO:0000313" key="2">
    <source>
        <dbReference type="Proteomes" id="UP001155241"/>
    </source>
</evidence>
<evidence type="ECO:0008006" key="3">
    <source>
        <dbReference type="Google" id="ProtNLM"/>
    </source>
</evidence>
<dbReference type="Proteomes" id="UP001155241">
    <property type="component" value="Unassembled WGS sequence"/>
</dbReference>
<keyword evidence="2" id="KW-1185">Reference proteome</keyword>
<gene>
    <name evidence="1" type="ORF">NG895_11515</name>
</gene>
<dbReference type="Gene3D" id="3.30.70.250">
    <property type="entry name" value="Malonyl-CoA ACP transacylase, ACP-binding"/>
    <property type="match status" value="1"/>
</dbReference>
<dbReference type="GO" id="GO:0016740">
    <property type="term" value="F:transferase activity"/>
    <property type="evidence" value="ECO:0007669"/>
    <property type="project" value="InterPro"/>
</dbReference>
<protein>
    <recommendedName>
        <fullName evidence="3">ACP S-malonyltransferase</fullName>
    </recommendedName>
</protein>
<dbReference type="InterPro" id="IPR016035">
    <property type="entry name" value="Acyl_Trfase/lysoPLipase"/>
</dbReference>
<accession>A0A9X2JJ18</accession>
<evidence type="ECO:0000313" key="1">
    <source>
        <dbReference type="EMBL" id="MCO6044534.1"/>
    </source>
</evidence>
<reference evidence="1" key="1">
    <citation type="submission" date="2022-06" db="EMBL/GenBank/DDBJ databases">
        <title>Aeoliella straminimaris, a novel planctomycete from sediments.</title>
        <authorList>
            <person name="Vitorino I.R."/>
            <person name="Lage O.M."/>
        </authorList>
    </citation>
    <scope>NUCLEOTIDE SEQUENCE</scope>
    <source>
        <strain evidence="1">ICT_H6.2</strain>
    </source>
</reference>
<name>A0A9X2JJ18_9BACT</name>
<dbReference type="AlphaFoldDB" id="A0A9X2JJ18"/>
<proteinExistence type="predicted"/>